<evidence type="ECO:0000256" key="7">
    <source>
        <dbReference type="ARBA" id="ARBA00023026"/>
    </source>
</evidence>
<evidence type="ECO:0000256" key="5">
    <source>
        <dbReference type="ARBA" id="ARBA00022656"/>
    </source>
</evidence>
<dbReference type="GO" id="GO:0016020">
    <property type="term" value="C:membrane"/>
    <property type="evidence" value="ECO:0007669"/>
    <property type="project" value="UniProtKB-SubCell"/>
</dbReference>
<keyword evidence="4" id="KW-0964">Secreted</keyword>
<sequence>MAELGSSFAALTQNISGTQVELAGDDFANSALTVGSVVVGGTVTGNLETRGDRDWFALDLVAGQTVQISLTGQSLADPYLRLYSASGQLLDENDDAAGYDSALVYTATSYERVYVSAGAWGDSLTGSYQVEVAPFDPADPVAAITWGAKLASSSIDVYFAPPGYVGADGIVSEGWNAYEIAQVSAAFDLIEQVANVSFNVQSTDVGAEFVLVLDTNEMSALGYFYPPGMSYSGLGAFNGSAWDRTAGGSLEMGGYDFVTVTHELLHGMGLAHPHDSGGGSTVMDGVTDAFNSYGTNDLNQGVFTTMSYNTGFSVGTTGTAGDPGQDWGFEAGPMALDIGVLQEKYGANTTTAAGDDVYDLPDANVSGTYWSAVWDTGGTDMMRYSGARNVMIDLRAASLSGDVGGGGFLSAADGIAGGYSIANGVVIENAQSGSGDDTVVGNDSNNHIMSGDGADSVMGGAGDDWIGGGAGADTLDGGDGTGDTLDYSVSDAFVRVDLGGNSASGGHAQNDQIANFENVVGSGFSDFLRGNDAANHLRGGAGADSLTGLGGNDSLSGGASADTLLGGDGDDTLEGGFGDDRLEGGTGWDCAIYTGFGGGITINLNLTGAQNTGAAGIDTLIGIEDLRGGDYNDRFTGLGGDSVLFGGAGSDWLFGLGGNDSLEGGAGNDKLLGGAGNDTMTGEDGIDVLLGDLGEDQLFGGAYNDHLRGGAGSDTLEGGAGRDVLIGGDFQGGFPGDSAADVFVFNALSDSARGGGTRDIIRDFEVGLDLIDLSALPGTLNFIGTARFSGTAGELRYFNAGANTVIRVDGDGDGYGEFEIFANGLLTLTADDFVL</sequence>
<name>A0A0P1GJX1_9RHOB</name>
<reference evidence="10 11" key="1">
    <citation type="submission" date="2015-09" db="EMBL/GenBank/DDBJ databases">
        <authorList>
            <consortium name="Swine Surveillance"/>
        </authorList>
    </citation>
    <scope>NUCLEOTIDE SEQUENCE [LARGE SCALE GENOMIC DNA]</scope>
    <source>
        <strain evidence="10 11">CECT 7648</strain>
    </source>
</reference>
<dbReference type="Gene3D" id="2.150.10.10">
    <property type="entry name" value="Serralysin-like metalloprotease, C-terminal"/>
    <property type="match status" value="4"/>
</dbReference>
<dbReference type="Pfam" id="PF08548">
    <property type="entry name" value="Peptidase_M10_C"/>
    <property type="match status" value="1"/>
</dbReference>
<dbReference type="GO" id="GO:0090729">
    <property type="term" value="F:toxin activity"/>
    <property type="evidence" value="ECO:0007669"/>
    <property type="project" value="UniProtKB-KW"/>
</dbReference>
<evidence type="ECO:0000259" key="9">
    <source>
        <dbReference type="Pfam" id="PF08548"/>
    </source>
</evidence>
<dbReference type="RefSeq" id="WP_058249336.1">
    <property type="nucleotide sequence ID" value="NZ_CYSE01000013.1"/>
</dbReference>
<dbReference type="InterPro" id="IPR011049">
    <property type="entry name" value="Serralysin-like_metalloprot_C"/>
</dbReference>
<dbReference type="PRINTS" id="PR01488">
    <property type="entry name" value="RTXTOXINA"/>
</dbReference>
<keyword evidence="7" id="KW-0843">Virulence</keyword>
<keyword evidence="10" id="KW-0378">Hydrolase</keyword>
<protein>
    <submittedName>
        <fullName evidence="10">Serralysin C</fullName>
        <ecNumber evidence="10">3.4.24.40</ecNumber>
    </submittedName>
</protein>
<dbReference type="PROSITE" id="PS00330">
    <property type="entry name" value="HEMOLYSIN_CALCIUM"/>
    <property type="match status" value="6"/>
</dbReference>
<dbReference type="AlphaFoldDB" id="A0A0P1GJX1"/>
<dbReference type="SUPFAM" id="SSF55486">
    <property type="entry name" value="Metalloproteases ('zincins'), catalytic domain"/>
    <property type="match status" value="1"/>
</dbReference>
<accession>A0A0P1GJX1</accession>
<gene>
    <name evidence="10" type="primary">prtC</name>
    <name evidence="10" type="ORF">TRN7648_03981</name>
</gene>
<evidence type="ECO:0000313" key="10">
    <source>
        <dbReference type="EMBL" id="CUH82440.1"/>
    </source>
</evidence>
<dbReference type="InterPro" id="IPR018511">
    <property type="entry name" value="Hemolysin-typ_Ca-bd_CS"/>
</dbReference>
<evidence type="ECO:0000256" key="1">
    <source>
        <dbReference type="ARBA" id="ARBA00001913"/>
    </source>
</evidence>
<dbReference type="PANTHER" id="PTHR38340">
    <property type="entry name" value="S-LAYER PROTEIN"/>
    <property type="match status" value="1"/>
</dbReference>
<dbReference type="Gene3D" id="3.40.390.10">
    <property type="entry name" value="Collagenase (Catalytic Domain)"/>
    <property type="match status" value="1"/>
</dbReference>
<evidence type="ECO:0000256" key="2">
    <source>
        <dbReference type="ARBA" id="ARBA00004370"/>
    </source>
</evidence>
<keyword evidence="8" id="KW-0472">Membrane</keyword>
<evidence type="ECO:0000256" key="4">
    <source>
        <dbReference type="ARBA" id="ARBA00022525"/>
    </source>
</evidence>
<comment type="cofactor">
    <cofactor evidence="1">
        <name>Ca(2+)</name>
        <dbReference type="ChEBI" id="CHEBI:29108"/>
    </cofactor>
</comment>
<organism evidence="10 11">
    <name type="scientific">Tropicibacter naphthalenivorans</name>
    <dbReference type="NCBI Taxonomy" id="441103"/>
    <lineage>
        <taxon>Bacteria</taxon>
        <taxon>Pseudomonadati</taxon>
        <taxon>Pseudomonadota</taxon>
        <taxon>Alphaproteobacteria</taxon>
        <taxon>Rhodobacterales</taxon>
        <taxon>Roseobacteraceae</taxon>
        <taxon>Tropicibacter</taxon>
    </lineage>
</organism>
<dbReference type="PANTHER" id="PTHR38340:SF1">
    <property type="entry name" value="S-LAYER PROTEIN"/>
    <property type="match status" value="1"/>
</dbReference>
<evidence type="ECO:0000256" key="6">
    <source>
        <dbReference type="ARBA" id="ARBA00022737"/>
    </source>
</evidence>
<dbReference type="InterPro" id="IPR024079">
    <property type="entry name" value="MetalloPept_cat_dom_sf"/>
</dbReference>
<dbReference type="OrthoDB" id="733404at2"/>
<dbReference type="InterPro" id="IPR050557">
    <property type="entry name" value="RTX_toxin/Mannuronan_C5-epim"/>
</dbReference>
<dbReference type="InterPro" id="IPR003995">
    <property type="entry name" value="RTX_toxin_determinant-A"/>
</dbReference>
<evidence type="ECO:0000313" key="11">
    <source>
        <dbReference type="Proteomes" id="UP000054935"/>
    </source>
</evidence>
<dbReference type="SUPFAM" id="SSF51120">
    <property type="entry name" value="beta-Roll"/>
    <property type="match status" value="4"/>
</dbReference>
<dbReference type="GO" id="GO:0005509">
    <property type="term" value="F:calcium ion binding"/>
    <property type="evidence" value="ECO:0007669"/>
    <property type="project" value="InterPro"/>
</dbReference>
<dbReference type="InterPro" id="IPR001343">
    <property type="entry name" value="Hemolysn_Ca-bd"/>
</dbReference>
<dbReference type="Pfam" id="PF00353">
    <property type="entry name" value="HemolysinCabind"/>
    <property type="match status" value="4"/>
</dbReference>
<evidence type="ECO:0000256" key="3">
    <source>
        <dbReference type="ARBA" id="ARBA00004613"/>
    </source>
</evidence>
<dbReference type="STRING" id="441103.TRN7648_03981"/>
<keyword evidence="5" id="KW-0800">Toxin</keyword>
<proteinExistence type="predicted"/>
<keyword evidence="6" id="KW-0677">Repeat</keyword>
<keyword evidence="11" id="KW-1185">Reference proteome</keyword>
<dbReference type="GO" id="GO:0005615">
    <property type="term" value="C:extracellular space"/>
    <property type="evidence" value="ECO:0007669"/>
    <property type="project" value="InterPro"/>
</dbReference>
<dbReference type="GO" id="GO:0008237">
    <property type="term" value="F:metallopeptidase activity"/>
    <property type="evidence" value="ECO:0007669"/>
    <property type="project" value="InterPro"/>
</dbReference>
<evidence type="ECO:0000256" key="8">
    <source>
        <dbReference type="ARBA" id="ARBA00023136"/>
    </source>
</evidence>
<dbReference type="Proteomes" id="UP000054935">
    <property type="component" value="Unassembled WGS sequence"/>
</dbReference>
<dbReference type="EC" id="3.4.24.40" evidence="10"/>
<comment type="subcellular location">
    <subcellularLocation>
        <location evidence="2">Membrane</location>
    </subcellularLocation>
    <subcellularLocation>
        <location evidence="3">Secreted</location>
    </subcellularLocation>
</comment>
<dbReference type="Gene3D" id="2.60.120.380">
    <property type="match status" value="1"/>
</dbReference>
<dbReference type="PRINTS" id="PR00313">
    <property type="entry name" value="CABNDNGRPT"/>
</dbReference>
<dbReference type="EMBL" id="CYSE01000013">
    <property type="protein sequence ID" value="CUH82440.1"/>
    <property type="molecule type" value="Genomic_DNA"/>
</dbReference>
<dbReference type="InterPro" id="IPR013858">
    <property type="entry name" value="Peptidase_M10B_C"/>
</dbReference>
<feature type="domain" description="Peptidase M10 serralysin C-terminal" evidence="9">
    <location>
        <begin position="369"/>
        <end position="457"/>
    </location>
</feature>